<feature type="domain" description="Utp8 beta-propeller" evidence="1">
    <location>
        <begin position="7"/>
        <end position="372"/>
    </location>
</feature>
<reference evidence="2" key="1">
    <citation type="journal article" date="2020" name="Stud. Mycol.">
        <title>101 Dothideomycetes genomes: a test case for predicting lifestyles and emergence of pathogens.</title>
        <authorList>
            <person name="Haridas S."/>
            <person name="Albert R."/>
            <person name="Binder M."/>
            <person name="Bloem J."/>
            <person name="Labutti K."/>
            <person name="Salamov A."/>
            <person name="Andreopoulos B."/>
            <person name="Baker S."/>
            <person name="Barry K."/>
            <person name="Bills G."/>
            <person name="Bluhm B."/>
            <person name="Cannon C."/>
            <person name="Castanera R."/>
            <person name="Culley D."/>
            <person name="Daum C."/>
            <person name="Ezra D."/>
            <person name="Gonzalez J."/>
            <person name="Henrissat B."/>
            <person name="Kuo A."/>
            <person name="Liang C."/>
            <person name="Lipzen A."/>
            <person name="Lutzoni F."/>
            <person name="Magnuson J."/>
            <person name="Mondo S."/>
            <person name="Nolan M."/>
            <person name="Ohm R."/>
            <person name="Pangilinan J."/>
            <person name="Park H.-J."/>
            <person name="Ramirez L."/>
            <person name="Alfaro M."/>
            <person name="Sun H."/>
            <person name="Tritt A."/>
            <person name="Yoshinaga Y."/>
            <person name="Zwiers L.-H."/>
            <person name="Turgeon B."/>
            <person name="Goodwin S."/>
            <person name="Spatafora J."/>
            <person name="Crous P."/>
            <person name="Grigoriev I."/>
        </authorList>
    </citation>
    <scope>NUCLEOTIDE SEQUENCE</scope>
    <source>
        <strain evidence="2">CBS 109.77</strain>
    </source>
</reference>
<organism evidence="2 3">
    <name type="scientific">Melanomma pulvis-pyrius CBS 109.77</name>
    <dbReference type="NCBI Taxonomy" id="1314802"/>
    <lineage>
        <taxon>Eukaryota</taxon>
        <taxon>Fungi</taxon>
        <taxon>Dikarya</taxon>
        <taxon>Ascomycota</taxon>
        <taxon>Pezizomycotina</taxon>
        <taxon>Dothideomycetes</taxon>
        <taxon>Pleosporomycetidae</taxon>
        <taxon>Pleosporales</taxon>
        <taxon>Melanommataceae</taxon>
        <taxon>Melanomma</taxon>
    </lineage>
</organism>
<evidence type="ECO:0000313" key="2">
    <source>
        <dbReference type="EMBL" id="KAF2794292.1"/>
    </source>
</evidence>
<dbReference type="EMBL" id="MU001896">
    <property type="protein sequence ID" value="KAF2794292.1"/>
    <property type="molecule type" value="Genomic_DNA"/>
</dbReference>
<dbReference type="Pfam" id="PF10395">
    <property type="entry name" value="Utp8_b_propeller"/>
    <property type="match status" value="1"/>
</dbReference>
<name>A0A6A6XCX8_9PLEO</name>
<dbReference type="OrthoDB" id="5330858at2759"/>
<evidence type="ECO:0000259" key="1">
    <source>
        <dbReference type="Pfam" id="PF10395"/>
    </source>
</evidence>
<dbReference type="InterPro" id="IPR018843">
    <property type="entry name" value="Utp8_b-prop"/>
</dbReference>
<dbReference type="AlphaFoldDB" id="A0A6A6XCX8"/>
<proteinExistence type="predicted"/>
<accession>A0A6A6XCX8</accession>
<sequence length="965" mass="105212">MSFDKEIGAPFTLASLPRPINTTGGRTQAAGVCSISGSKKRKRTEIAVGVDGEGILIYSLQNPQLVTSYALPPQTSFATAPYSLYRKGSSKNPSHRFTYACITQSASGEKPQLVCFAEKIQNDAATNTVKFLHTISNPADRVISIESIPISAGGSAKDGSHDVLVVFDNGQVTCLSSDLGILRWEANLRTYSPRGQPNGPELEYITLSTAKAVIHGLLRSREDVAVILDPTLEGKAEVLDLTQVLCVVSRHSTGLRTMSLFQLQTRSPDLSATHLPPLKHLLTWTLPSSTSLSISNTPTYSLHPTSGVLHQLVDGGIISYDFSGTMPNVSSELTVPSSSIDSFLHISSDLLFTISRDKCSILDVKFNSIQALLPLELKLSTSNDSKKRKHAEADLVKQSVTMPNLVAYFADIGLAVGILDQEVIGIQLGGSLARKRQKKSGTLLINSIGKGIPSESAASKPTGNFINSTPLKDSLQWKDWQKRVTKLDKYASKGKVAKFEELFAADLGFQLATPDADNDSSSRMDLENGVERSLLMNGVGSKLDVVETQGDSPETHLRKWDFPTVISDAQRCRHRHQATYALSRIFSWAAKKSSSAQDSHHALKVEFFPPNIFQWLLLSGYMTKESIRRSVLEQEPNTLETVTSIADGDIVKAIVEFDPELHILSAILNHGHFLPVGEVVQAIKILIQSLDDHPESETLPKLLTNGTEPSEDEMDVDLASELEAANHDLDHALSILDNGLFTRSHTLRPALIRLHTFPAPAVSSALRSMLPRRELESLVRLLHLELKNGGWTSQYDFADSETSPVEAASEDPDDHAVAIIASLLSCTLDAIGAGAWLASVGGSKSDESTEETIKDLYEDTSEALNGFWEARYMRGLLSEFLRYAANISKSQKPTNKSLENKGKPFAVNVATDEVLPMLPLGGKVDLGIEKTKAGKGGKKEERSAREIGMLISKRVPKYSFERIVI</sequence>
<dbReference type="Proteomes" id="UP000799757">
    <property type="component" value="Unassembled WGS sequence"/>
</dbReference>
<evidence type="ECO:0000313" key="3">
    <source>
        <dbReference type="Proteomes" id="UP000799757"/>
    </source>
</evidence>
<gene>
    <name evidence="2" type="ORF">K505DRAFT_304298</name>
</gene>
<protein>
    <recommendedName>
        <fullName evidence="1">Utp8 beta-propeller domain-containing protein</fullName>
    </recommendedName>
</protein>
<keyword evidence="3" id="KW-1185">Reference proteome</keyword>